<dbReference type="AlphaFoldDB" id="M5FVT1"/>
<evidence type="ECO:0000313" key="5">
    <source>
        <dbReference type="Proteomes" id="UP000030653"/>
    </source>
</evidence>
<dbReference type="SUPFAM" id="SSF51161">
    <property type="entry name" value="Trimeric LpxA-like enzymes"/>
    <property type="match status" value="1"/>
</dbReference>
<proteinExistence type="inferred from homology"/>
<dbReference type="Gene3D" id="2.160.10.10">
    <property type="entry name" value="Hexapeptide repeat proteins"/>
    <property type="match status" value="1"/>
</dbReference>
<keyword evidence="2" id="KW-0808">Transferase</keyword>
<comment type="similarity">
    <text evidence="1">Belongs to the transferase hexapeptide repeat family.</text>
</comment>
<dbReference type="SMART" id="SM01266">
    <property type="entry name" value="Mac"/>
    <property type="match status" value="1"/>
</dbReference>
<sequence length="309" mass="33768">MPAASQKDLFQIEQAKGLRNVPWCDQYERMISGMLYDAMDATLASARFRARKLMNKYNSHFPDDATAASLTADRTAILNELLGRAGDGIYIEPPFSVDYGSNISFGDRFYANFYLTILDCGLVTIGDRVMFGPHVSIFAATHEVEVQSRRENIEYAGSVLIGDDCWIGGHVTILPGVTIGQGCTIGAGSVVTKSIPEWSVAILTSFRSVPRPAHDCFGLSSIGTPFGDKASVIPSLTSHEFRHLQVYDVKTILSVCLALPAILAVQPNTLVRCDFTAALAVMPERLLQALEQINTEPFSSEAGRIKWLV</sequence>
<dbReference type="STRING" id="1858805.M5FVT1"/>
<evidence type="ECO:0000256" key="2">
    <source>
        <dbReference type="ARBA" id="ARBA00022679"/>
    </source>
</evidence>
<evidence type="ECO:0000313" key="4">
    <source>
        <dbReference type="EMBL" id="EJU00464.1"/>
    </source>
</evidence>
<dbReference type="PANTHER" id="PTHR23416:SF23">
    <property type="entry name" value="ACETYLTRANSFERASE C18B11.09C-RELATED"/>
    <property type="match status" value="1"/>
</dbReference>
<evidence type="ECO:0000259" key="3">
    <source>
        <dbReference type="SMART" id="SM01266"/>
    </source>
</evidence>
<dbReference type="GO" id="GO:0016407">
    <property type="term" value="F:acetyltransferase activity"/>
    <property type="evidence" value="ECO:0007669"/>
    <property type="project" value="InterPro"/>
</dbReference>
<dbReference type="OrthoDB" id="25818at2759"/>
<protein>
    <submittedName>
        <fullName evidence="4">Trimeric LpxA-like protein</fullName>
    </submittedName>
</protein>
<dbReference type="RefSeq" id="XP_040627361.1">
    <property type="nucleotide sequence ID" value="XM_040767507.1"/>
</dbReference>
<dbReference type="GO" id="GO:0008374">
    <property type="term" value="F:O-acyltransferase activity"/>
    <property type="evidence" value="ECO:0007669"/>
    <property type="project" value="TreeGrafter"/>
</dbReference>
<dbReference type="InterPro" id="IPR024688">
    <property type="entry name" value="Mac_dom"/>
</dbReference>
<dbReference type="EMBL" id="JH795867">
    <property type="protein sequence ID" value="EJU00464.1"/>
    <property type="molecule type" value="Genomic_DNA"/>
</dbReference>
<accession>M5FVT1</accession>
<dbReference type="PANTHER" id="PTHR23416">
    <property type="entry name" value="SIALIC ACID SYNTHASE-RELATED"/>
    <property type="match status" value="1"/>
</dbReference>
<dbReference type="GeneID" id="63682569"/>
<dbReference type="InterPro" id="IPR011004">
    <property type="entry name" value="Trimer_LpxA-like_sf"/>
</dbReference>
<gene>
    <name evidence="4" type="ORF">DACRYDRAFT_100958</name>
</gene>
<dbReference type="InterPro" id="IPR051159">
    <property type="entry name" value="Hexapeptide_acetyltransf"/>
</dbReference>
<dbReference type="Pfam" id="PF00132">
    <property type="entry name" value="Hexapep"/>
    <property type="match status" value="1"/>
</dbReference>
<dbReference type="Proteomes" id="UP000030653">
    <property type="component" value="Unassembled WGS sequence"/>
</dbReference>
<keyword evidence="5" id="KW-1185">Reference proteome</keyword>
<organism evidence="4 5">
    <name type="scientific">Dacryopinax primogenitus (strain DJM 731)</name>
    <name type="common">Brown rot fungus</name>
    <dbReference type="NCBI Taxonomy" id="1858805"/>
    <lineage>
        <taxon>Eukaryota</taxon>
        <taxon>Fungi</taxon>
        <taxon>Dikarya</taxon>
        <taxon>Basidiomycota</taxon>
        <taxon>Agaricomycotina</taxon>
        <taxon>Dacrymycetes</taxon>
        <taxon>Dacrymycetales</taxon>
        <taxon>Dacrymycetaceae</taxon>
        <taxon>Dacryopinax</taxon>
    </lineage>
</organism>
<feature type="domain" description="Maltose/galactoside acetyltransferase" evidence="3">
    <location>
        <begin position="27"/>
        <end position="87"/>
    </location>
</feature>
<reference evidence="4 5" key="1">
    <citation type="journal article" date="2012" name="Science">
        <title>The Paleozoic origin of enzymatic lignin decomposition reconstructed from 31 fungal genomes.</title>
        <authorList>
            <person name="Floudas D."/>
            <person name="Binder M."/>
            <person name="Riley R."/>
            <person name="Barry K."/>
            <person name="Blanchette R.A."/>
            <person name="Henrissat B."/>
            <person name="Martinez A.T."/>
            <person name="Otillar R."/>
            <person name="Spatafora J.W."/>
            <person name="Yadav J.S."/>
            <person name="Aerts A."/>
            <person name="Benoit I."/>
            <person name="Boyd A."/>
            <person name="Carlson A."/>
            <person name="Copeland A."/>
            <person name="Coutinho P.M."/>
            <person name="de Vries R.P."/>
            <person name="Ferreira P."/>
            <person name="Findley K."/>
            <person name="Foster B."/>
            <person name="Gaskell J."/>
            <person name="Glotzer D."/>
            <person name="Gorecki P."/>
            <person name="Heitman J."/>
            <person name="Hesse C."/>
            <person name="Hori C."/>
            <person name="Igarashi K."/>
            <person name="Jurgens J.A."/>
            <person name="Kallen N."/>
            <person name="Kersten P."/>
            <person name="Kohler A."/>
            <person name="Kuees U."/>
            <person name="Kumar T.K.A."/>
            <person name="Kuo A."/>
            <person name="LaButti K."/>
            <person name="Larrondo L.F."/>
            <person name="Lindquist E."/>
            <person name="Ling A."/>
            <person name="Lombard V."/>
            <person name="Lucas S."/>
            <person name="Lundell T."/>
            <person name="Martin R."/>
            <person name="McLaughlin D.J."/>
            <person name="Morgenstern I."/>
            <person name="Morin E."/>
            <person name="Murat C."/>
            <person name="Nagy L.G."/>
            <person name="Nolan M."/>
            <person name="Ohm R.A."/>
            <person name="Patyshakuliyeva A."/>
            <person name="Rokas A."/>
            <person name="Ruiz-Duenas F.J."/>
            <person name="Sabat G."/>
            <person name="Salamov A."/>
            <person name="Samejima M."/>
            <person name="Schmutz J."/>
            <person name="Slot J.C."/>
            <person name="St John F."/>
            <person name="Stenlid J."/>
            <person name="Sun H."/>
            <person name="Sun S."/>
            <person name="Syed K."/>
            <person name="Tsang A."/>
            <person name="Wiebenga A."/>
            <person name="Young D."/>
            <person name="Pisabarro A."/>
            <person name="Eastwood D.C."/>
            <person name="Martin F."/>
            <person name="Cullen D."/>
            <person name="Grigoriev I.V."/>
            <person name="Hibbett D.S."/>
        </authorList>
    </citation>
    <scope>NUCLEOTIDE SEQUENCE [LARGE SCALE GENOMIC DNA]</scope>
    <source>
        <strain evidence="4 5">DJM-731 SS1</strain>
    </source>
</reference>
<evidence type="ECO:0000256" key="1">
    <source>
        <dbReference type="ARBA" id="ARBA00007274"/>
    </source>
</evidence>
<dbReference type="CDD" id="cd03357">
    <property type="entry name" value="LbH_MAT_GAT"/>
    <property type="match status" value="1"/>
</dbReference>
<name>M5FVT1_DACPD</name>
<dbReference type="Pfam" id="PF12464">
    <property type="entry name" value="Mac"/>
    <property type="match status" value="1"/>
</dbReference>
<dbReference type="HOGENOM" id="CLU_900228_0_0_1"/>
<dbReference type="InterPro" id="IPR001451">
    <property type="entry name" value="Hexapep"/>
</dbReference>